<dbReference type="InterPro" id="IPR017850">
    <property type="entry name" value="Alkaline_phosphatase_core_sf"/>
</dbReference>
<dbReference type="Gene3D" id="3.40.720.10">
    <property type="entry name" value="Alkaline Phosphatase, subunit A"/>
    <property type="match status" value="1"/>
</dbReference>
<dbReference type="EMBL" id="LT629791">
    <property type="protein sequence ID" value="SDU64137.1"/>
    <property type="molecule type" value="Genomic_DNA"/>
</dbReference>
<dbReference type="InterPro" id="IPR000917">
    <property type="entry name" value="Sulfatase_N"/>
</dbReference>
<dbReference type="RefSeq" id="WP_197683696.1">
    <property type="nucleotide sequence ID" value="NZ_KQ061224.1"/>
</dbReference>
<dbReference type="AlphaFoldDB" id="A0A1H2K606"/>
<evidence type="ECO:0000256" key="1">
    <source>
        <dbReference type="ARBA" id="ARBA00008779"/>
    </source>
</evidence>
<name>A0A1H2K606_9ACTN</name>
<proteinExistence type="inferred from homology"/>
<protein>
    <submittedName>
        <fullName evidence="5">Arylsulfatase A</fullName>
    </submittedName>
</protein>
<dbReference type="GO" id="GO:0005737">
    <property type="term" value="C:cytoplasm"/>
    <property type="evidence" value="ECO:0007669"/>
    <property type="project" value="TreeGrafter"/>
</dbReference>
<accession>A0A1H2K606</accession>
<evidence type="ECO:0000313" key="6">
    <source>
        <dbReference type="Proteomes" id="UP000182977"/>
    </source>
</evidence>
<feature type="domain" description="Sulfatase N-terminal" evidence="4">
    <location>
        <begin position="7"/>
        <end position="373"/>
    </location>
</feature>
<comment type="similarity">
    <text evidence="1">Belongs to the sulfatase family.</text>
</comment>
<dbReference type="GO" id="GO:0046872">
    <property type="term" value="F:metal ion binding"/>
    <property type="evidence" value="ECO:0007669"/>
    <property type="project" value="UniProtKB-KW"/>
</dbReference>
<keyword evidence="3" id="KW-0378">Hydrolase</keyword>
<dbReference type="GO" id="GO:0008484">
    <property type="term" value="F:sulfuric ester hydrolase activity"/>
    <property type="evidence" value="ECO:0007669"/>
    <property type="project" value="TreeGrafter"/>
</dbReference>
<dbReference type="InterPro" id="IPR024607">
    <property type="entry name" value="Sulfatase_CS"/>
</dbReference>
<reference evidence="6" key="1">
    <citation type="submission" date="2016-10" db="EMBL/GenBank/DDBJ databases">
        <authorList>
            <person name="Varghese N."/>
            <person name="Submissions S."/>
        </authorList>
    </citation>
    <scope>NUCLEOTIDE SEQUENCE [LARGE SCALE GENOMIC DNA]</scope>
    <source>
        <strain evidence="6">DSM 45079</strain>
    </source>
</reference>
<keyword evidence="6" id="KW-1185">Reference proteome</keyword>
<dbReference type="PROSITE" id="PS00523">
    <property type="entry name" value="SULFATASE_1"/>
    <property type="match status" value="1"/>
</dbReference>
<organism evidence="5 6">
    <name type="scientific">Jiangella alkaliphila</name>
    <dbReference type="NCBI Taxonomy" id="419479"/>
    <lineage>
        <taxon>Bacteria</taxon>
        <taxon>Bacillati</taxon>
        <taxon>Actinomycetota</taxon>
        <taxon>Actinomycetes</taxon>
        <taxon>Jiangellales</taxon>
        <taxon>Jiangellaceae</taxon>
        <taxon>Jiangella</taxon>
    </lineage>
</organism>
<dbReference type="Proteomes" id="UP000182977">
    <property type="component" value="Chromosome I"/>
</dbReference>
<dbReference type="SUPFAM" id="SSF53649">
    <property type="entry name" value="Alkaline phosphatase-like"/>
    <property type="match status" value="1"/>
</dbReference>
<keyword evidence="2" id="KW-0479">Metal-binding</keyword>
<sequence length="493" mass="55951">MSTGERPNILWLCADQQRFDTLGVYGNPYVETPNLDRLATEGVMFDHAYVQSPVCTPSRASFLTGRYPRTTRARQNGQSIPPDERLVPRILADAGYTCGLVGKLHLSAAHPRPHRPVEPRIDDGYSWFSWSHQPPPNAVQAAMDWPTNSYTNWLRARGVEFERETHPDTDEVQIGVAEEHQHTTWCADTASDFVETMAGFTQPWLLSVNFYDPHHPFDPPKELLDRYIELLDDIPLPNYVPGELDTKPEFQRWHHEGTYQGARTIAYPDRTDREHRVMRAAYWAMIDLLDRQVGRILDTLERTGQRANTIVVFHADHGELLGDHGLYLKGPHFYDPAVRVPLILNWPAGLPSGRRVGSLVELVDLAPTLLDAVRAEPEPGMQGRSLWPLINGSIADAEHRDDVYAESYNAGGDHNGERAYVTMVRTAEHKAVVVHGHPGDVDGELYDLIDDPGENVNRWDDPAYVDVKVRMLRRMVDRMAMTVDPLPERDDVW</sequence>
<evidence type="ECO:0000256" key="3">
    <source>
        <dbReference type="ARBA" id="ARBA00022801"/>
    </source>
</evidence>
<dbReference type="PANTHER" id="PTHR45953:SF1">
    <property type="entry name" value="IDURONATE 2-SULFATASE"/>
    <property type="match status" value="1"/>
</dbReference>
<evidence type="ECO:0000259" key="4">
    <source>
        <dbReference type="Pfam" id="PF00884"/>
    </source>
</evidence>
<evidence type="ECO:0000313" key="5">
    <source>
        <dbReference type="EMBL" id="SDU64137.1"/>
    </source>
</evidence>
<evidence type="ECO:0000256" key="2">
    <source>
        <dbReference type="ARBA" id="ARBA00022723"/>
    </source>
</evidence>
<dbReference type="STRING" id="419479.SAMN04488563_3469"/>
<dbReference type="PANTHER" id="PTHR45953">
    <property type="entry name" value="IDURONATE 2-SULFATASE"/>
    <property type="match status" value="1"/>
</dbReference>
<dbReference type="Pfam" id="PF00884">
    <property type="entry name" value="Sulfatase"/>
    <property type="match status" value="1"/>
</dbReference>
<gene>
    <name evidence="5" type="ORF">SAMN04488563_3469</name>
</gene>